<gene>
    <name evidence="3" type="ORF">J2Y69_002060</name>
</gene>
<dbReference type="EMBL" id="JAVDUM010000008">
    <property type="protein sequence ID" value="MDR6867457.1"/>
    <property type="molecule type" value="Genomic_DNA"/>
</dbReference>
<evidence type="ECO:0000259" key="2">
    <source>
        <dbReference type="Pfam" id="PF00144"/>
    </source>
</evidence>
<dbReference type="Proteomes" id="UP001259347">
    <property type="component" value="Unassembled WGS sequence"/>
</dbReference>
<reference evidence="3 4" key="1">
    <citation type="submission" date="2023-07" db="EMBL/GenBank/DDBJ databases">
        <title>Sorghum-associated microbial communities from plants grown in Nebraska, USA.</title>
        <authorList>
            <person name="Schachtman D."/>
        </authorList>
    </citation>
    <scope>NUCLEOTIDE SEQUENCE [LARGE SCALE GENOMIC DNA]</scope>
    <source>
        <strain evidence="3 4">2980</strain>
    </source>
</reference>
<dbReference type="SUPFAM" id="SSF56601">
    <property type="entry name" value="beta-lactamase/transpeptidase-like"/>
    <property type="match status" value="1"/>
</dbReference>
<evidence type="ECO:0000313" key="4">
    <source>
        <dbReference type="Proteomes" id="UP001259347"/>
    </source>
</evidence>
<evidence type="ECO:0000313" key="3">
    <source>
        <dbReference type="EMBL" id="MDR6867457.1"/>
    </source>
</evidence>
<proteinExistence type="predicted"/>
<dbReference type="PANTHER" id="PTHR43319:SF3">
    <property type="entry name" value="BETA-LACTAMASE-RELATED DOMAIN-CONTAINING PROTEIN"/>
    <property type="match status" value="1"/>
</dbReference>
<dbReference type="InterPro" id="IPR012338">
    <property type="entry name" value="Beta-lactam/transpept-like"/>
</dbReference>
<accession>A0ABU1SEZ8</accession>
<dbReference type="PANTHER" id="PTHR43319">
    <property type="entry name" value="BETA-LACTAMASE-RELATED"/>
    <property type="match status" value="1"/>
</dbReference>
<sequence length="385" mass="40655">MATGWEGVRTAFAAALDVDEAGGSLAVVHRGRTVVDLWGGRDPLSGRPWEKDGVTLAFSAAKGVVALLVAQEVEVGRLDPEAPVARYWPEFAVAGKHSVTVRQVLTHTAGMPALPLRALSDLRSPIELADRLAASPSQYPPGSARIYHILSYGTILAELLRRVTGRDIGILVAERIAAPLGGSLWLGEPVEVAPRYRPALIGPVEDPPIPAPDAGAACQAAYRANAQTTPLFARSDGVQGTEPMNQPSFRRSQLPAGGLVTDARSLARMYAACLGEVDGVRLLSEETVQKVSRDHLDGVREPLCLPGAVPTVRWGLGFEISHQHCPMLGDGSFGHAGMGGRLAFAHAPSGLGFAFVGQRMLFPAPGTDVRWTGILSAVRAALADD</sequence>
<organism evidence="3 4">
    <name type="scientific">Microbacterium resistens</name>
    <dbReference type="NCBI Taxonomy" id="156977"/>
    <lineage>
        <taxon>Bacteria</taxon>
        <taxon>Bacillati</taxon>
        <taxon>Actinomycetota</taxon>
        <taxon>Actinomycetes</taxon>
        <taxon>Micrococcales</taxon>
        <taxon>Microbacteriaceae</taxon>
        <taxon>Microbacterium</taxon>
    </lineage>
</organism>
<dbReference type="InterPro" id="IPR052907">
    <property type="entry name" value="Beta-lactamase/esterase"/>
</dbReference>
<keyword evidence="4" id="KW-1185">Reference proteome</keyword>
<dbReference type="InterPro" id="IPR001466">
    <property type="entry name" value="Beta-lactam-related"/>
</dbReference>
<feature type="domain" description="Beta-lactamase-related" evidence="2">
    <location>
        <begin position="19"/>
        <end position="361"/>
    </location>
</feature>
<evidence type="ECO:0000256" key="1">
    <source>
        <dbReference type="SAM" id="MobiDB-lite"/>
    </source>
</evidence>
<feature type="region of interest" description="Disordered" evidence="1">
    <location>
        <begin position="234"/>
        <end position="253"/>
    </location>
</feature>
<protein>
    <submittedName>
        <fullName evidence="3">CubicO group peptidase (Beta-lactamase class C family)</fullName>
    </submittedName>
</protein>
<comment type="caution">
    <text evidence="3">The sequence shown here is derived from an EMBL/GenBank/DDBJ whole genome shotgun (WGS) entry which is preliminary data.</text>
</comment>
<name>A0ABU1SEZ8_9MICO</name>
<feature type="compositionally biased region" description="Polar residues" evidence="1">
    <location>
        <begin position="242"/>
        <end position="251"/>
    </location>
</feature>
<dbReference type="RefSeq" id="WP_310020272.1">
    <property type="nucleotide sequence ID" value="NZ_JAVDUM010000008.1"/>
</dbReference>
<dbReference type="Gene3D" id="3.40.710.10">
    <property type="entry name" value="DD-peptidase/beta-lactamase superfamily"/>
    <property type="match status" value="1"/>
</dbReference>
<dbReference type="Pfam" id="PF00144">
    <property type="entry name" value="Beta-lactamase"/>
    <property type="match status" value="1"/>
</dbReference>